<dbReference type="Proteomes" id="UP000326268">
    <property type="component" value="Unassembled WGS sequence"/>
</dbReference>
<feature type="compositionally biased region" description="Polar residues" evidence="1">
    <location>
        <begin position="1"/>
        <end position="16"/>
    </location>
</feature>
<dbReference type="RefSeq" id="XP_031927996.1">
    <property type="nucleotide sequence ID" value="XM_032066824.1"/>
</dbReference>
<keyword evidence="3" id="KW-1185">Reference proteome</keyword>
<feature type="region of interest" description="Disordered" evidence="1">
    <location>
        <begin position="1"/>
        <end position="30"/>
    </location>
</feature>
<protein>
    <submittedName>
        <fullName evidence="2">Uncharacterized protein</fullName>
    </submittedName>
</protein>
<organism evidence="2 3">
    <name type="scientific">Aspergillus caelatus</name>
    <dbReference type="NCBI Taxonomy" id="61420"/>
    <lineage>
        <taxon>Eukaryota</taxon>
        <taxon>Fungi</taxon>
        <taxon>Dikarya</taxon>
        <taxon>Ascomycota</taxon>
        <taxon>Pezizomycotina</taxon>
        <taxon>Eurotiomycetes</taxon>
        <taxon>Eurotiomycetidae</taxon>
        <taxon>Eurotiales</taxon>
        <taxon>Aspergillaceae</taxon>
        <taxon>Aspergillus</taxon>
        <taxon>Aspergillus subgen. Circumdati</taxon>
    </lineage>
</organism>
<name>A0A5N7A5E0_9EURO</name>
<dbReference type="EMBL" id="ML737641">
    <property type="protein sequence ID" value="KAE8364915.1"/>
    <property type="molecule type" value="Genomic_DNA"/>
</dbReference>
<evidence type="ECO:0000313" key="3">
    <source>
        <dbReference type="Proteomes" id="UP000326268"/>
    </source>
</evidence>
<gene>
    <name evidence="2" type="ORF">BDV27DRAFT_127689</name>
</gene>
<sequence length="81" mass="9146">MSFRKNQTIIQRNSNRPPCESEDKEGARSRHCVQGPRLRVRMTPRKPRLVAPPPHLKSRIGNGDSRGDRLGSIGLGSWKCL</sequence>
<accession>A0A5N7A5E0</accession>
<feature type="compositionally biased region" description="Basic and acidic residues" evidence="1">
    <location>
        <begin position="19"/>
        <end position="28"/>
    </location>
</feature>
<proteinExistence type="predicted"/>
<dbReference type="GeneID" id="43651270"/>
<reference evidence="2 3" key="1">
    <citation type="submission" date="2019-04" db="EMBL/GenBank/DDBJ databases">
        <title>Friends and foes A comparative genomics studyof 23 Aspergillus species from section Flavi.</title>
        <authorList>
            <consortium name="DOE Joint Genome Institute"/>
            <person name="Kjaerbolling I."/>
            <person name="Vesth T."/>
            <person name="Frisvad J.C."/>
            <person name="Nybo J.L."/>
            <person name="Theobald S."/>
            <person name="Kildgaard S."/>
            <person name="Isbrandt T."/>
            <person name="Kuo A."/>
            <person name="Sato A."/>
            <person name="Lyhne E.K."/>
            <person name="Kogle M.E."/>
            <person name="Wiebenga A."/>
            <person name="Kun R.S."/>
            <person name="Lubbers R.J."/>
            <person name="Makela M.R."/>
            <person name="Barry K."/>
            <person name="Chovatia M."/>
            <person name="Clum A."/>
            <person name="Daum C."/>
            <person name="Haridas S."/>
            <person name="He G."/>
            <person name="LaButti K."/>
            <person name="Lipzen A."/>
            <person name="Mondo S."/>
            <person name="Riley R."/>
            <person name="Salamov A."/>
            <person name="Simmons B.A."/>
            <person name="Magnuson J.K."/>
            <person name="Henrissat B."/>
            <person name="Mortensen U.H."/>
            <person name="Larsen T.O."/>
            <person name="Devries R.P."/>
            <person name="Grigoriev I.V."/>
            <person name="Machida M."/>
            <person name="Baker S.E."/>
            <person name="Andersen M.R."/>
        </authorList>
    </citation>
    <scope>NUCLEOTIDE SEQUENCE [LARGE SCALE GENOMIC DNA]</scope>
    <source>
        <strain evidence="2 3">CBS 763.97</strain>
    </source>
</reference>
<evidence type="ECO:0000313" key="2">
    <source>
        <dbReference type="EMBL" id="KAE8364915.1"/>
    </source>
</evidence>
<dbReference type="AlphaFoldDB" id="A0A5N7A5E0"/>
<feature type="region of interest" description="Disordered" evidence="1">
    <location>
        <begin position="44"/>
        <end position="81"/>
    </location>
</feature>
<evidence type="ECO:0000256" key="1">
    <source>
        <dbReference type="SAM" id="MobiDB-lite"/>
    </source>
</evidence>